<name>A0A840QM63_9BACI</name>
<evidence type="ECO:0008006" key="4">
    <source>
        <dbReference type="Google" id="ProtNLM"/>
    </source>
</evidence>
<protein>
    <recommendedName>
        <fullName evidence="4">DUF1269 domain-containing protein</fullName>
    </recommendedName>
</protein>
<accession>A0A840QM63</accession>
<keyword evidence="3" id="KW-1185">Reference proteome</keyword>
<dbReference type="EMBL" id="JACHHB010000002">
    <property type="protein sequence ID" value="MBB5172469.1"/>
    <property type="molecule type" value="Genomic_DNA"/>
</dbReference>
<gene>
    <name evidence="2" type="ORF">HNQ41_000613</name>
</gene>
<dbReference type="RefSeq" id="WP_184662933.1">
    <property type="nucleotide sequence ID" value="NZ_JACHHB010000002.1"/>
</dbReference>
<evidence type="ECO:0000313" key="2">
    <source>
        <dbReference type="EMBL" id="MBB5172469.1"/>
    </source>
</evidence>
<feature type="transmembrane region" description="Helical" evidence="1">
    <location>
        <begin position="57"/>
        <end position="78"/>
    </location>
</feature>
<reference evidence="2 3" key="1">
    <citation type="submission" date="2020-08" db="EMBL/GenBank/DDBJ databases">
        <title>Genomic Encyclopedia of Type Strains, Phase IV (KMG-IV): sequencing the most valuable type-strain genomes for metagenomic binning, comparative biology and taxonomic classification.</title>
        <authorList>
            <person name="Goeker M."/>
        </authorList>
    </citation>
    <scope>NUCLEOTIDE SEQUENCE [LARGE SCALE GENOMIC DNA]</scope>
    <source>
        <strain evidence="2 3">DSM 24696</strain>
    </source>
</reference>
<dbReference type="AlphaFoldDB" id="A0A840QM63"/>
<keyword evidence="1" id="KW-0812">Transmembrane</keyword>
<keyword evidence="1" id="KW-0472">Membrane</keyword>
<evidence type="ECO:0000313" key="3">
    <source>
        <dbReference type="Proteomes" id="UP000551878"/>
    </source>
</evidence>
<feature type="transmembrane region" description="Helical" evidence="1">
    <location>
        <begin position="84"/>
        <end position="106"/>
    </location>
</feature>
<proteinExistence type="predicted"/>
<evidence type="ECO:0000256" key="1">
    <source>
        <dbReference type="SAM" id="Phobius"/>
    </source>
</evidence>
<sequence>MMHIIASFEYSTSLELALNELERHGVAKKNILGFPLDKRVETGKLFDSIHHSDGVSLFNLATVLGTIFMLFGCIYGFILYLGPIIWGLIGLVVGALLGFSIDLFIYKKKQGDRQKRKGDIHTEVVLIIECDQEKAGKVEEVLWQNRALGLCTVAEKPAFFGEQ</sequence>
<organism evidence="2 3">
    <name type="scientific">Texcoconibacillus texcoconensis</name>
    <dbReference type="NCBI Taxonomy" id="1095777"/>
    <lineage>
        <taxon>Bacteria</taxon>
        <taxon>Bacillati</taxon>
        <taxon>Bacillota</taxon>
        <taxon>Bacilli</taxon>
        <taxon>Bacillales</taxon>
        <taxon>Bacillaceae</taxon>
        <taxon>Texcoconibacillus</taxon>
    </lineage>
</organism>
<dbReference type="Proteomes" id="UP000551878">
    <property type="component" value="Unassembled WGS sequence"/>
</dbReference>
<keyword evidence="1" id="KW-1133">Transmembrane helix</keyword>
<comment type="caution">
    <text evidence="2">The sequence shown here is derived from an EMBL/GenBank/DDBJ whole genome shotgun (WGS) entry which is preliminary data.</text>
</comment>